<dbReference type="EMBL" id="LWDP01000194">
    <property type="protein sequence ID" value="ORD93126.1"/>
    <property type="molecule type" value="Genomic_DNA"/>
</dbReference>
<dbReference type="Proteomes" id="UP000192639">
    <property type="component" value="Unassembled WGS sequence"/>
</dbReference>
<comment type="caution">
    <text evidence="1">The sequence shown here is derived from an EMBL/GenBank/DDBJ whole genome shotgun (WGS) entry which is preliminary data.</text>
</comment>
<organism evidence="1 3">
    <name type="scientific">Enterospora canceri</name>
    <dbReference type="NCBI Taxonomy" id="1081671"/>
    <lineage>
        <taxon>Eukaryota</taxon>
        <taxon>Fungi</taxon>
        <taxon>Fungi incertae sedis</taxon>
        <taxon>Microsporidia</taxon>
        <taxon>Enterocytozoonidae</taxon>
        <taxon>Enterospora</taxon>
    </lineage>
</organism>
<dbReference type="VEuPathDB" id="MicrosporidiaDB:ECANGB1_1047"/>
<dbReference type="EMBL" id="LWDP01000475">
    <property type="protein sequence ID" value="ORD92792.1"/>
    <property type="molecule type" value="Genomic_DNA"/>
</dbReference>
<evidence type="ECO:0000313" key="1">
    <source>
        <dbReference type="EMBL" id="ORD92792.1"/>
    </source>
</evidence>
<evidence type="ECO:0000313" key="3">
    <source>
        <dbReference type="Proteomes" id="UP000192639"/>
    </source>
</evidence>
<dbReference type="AlphaFoldDB" id="A0A1Y1S495"/>
<gene>
    <name evidence="2" type="ORF">ECANGB1_1047</name>
    <name evidence="1" type="ORF">ECANGB1_331</name>
</gene>
<accession>A0A1Y1S495</accession>
<reference evidence="1 3" key="1">
    <citation type="journal article" date="2017" name="Environ. Microbiol.">
        <title>Decay of the glycolytic pathway and adaptation to intranuclear parasitism within Enterocytozoonidae microsporidia.</title>
        <authorList>
            <person name="Wiredu Boakye D."/>
            <person name="Jaroenlak P."/>
            <person name="Prachumwat A."/>
            <person name="Williams T.A."/>
            <person name="Bateman K.S."/>
            <person name="Itsathitphaisarn O."/>
            <person name="Sritunyalucksana K."/>
            <person name="Paszkiewicz K.H."/>
            <person name="Moore K.A."/>
            <person name="Stentiford G.D."/>
            <person name="Williams B.A."/>
        </authorList>
    </citation>
    <scope>NUCLEOTIDE SEQUENCE [LARGE SCALE GENOMIC DNA]</scope>
    <source>
        <strain evidence="1 3">GB1</strain>
    </source>
</reference>
<dbReference type="VEuPathDB" id="MicrosporidiaDB:ECANGB1_331"/>
<proteinExistence type="predicted"/>
<name>A0A1Y1S495_9MICR</name>
<keyword evidence="3" id="KW-1185">Reference proteome</keyword>
<sequence>MFLKLLFVAIVEKYLKNCFSCKNRIAIKFQKPFIFRKCYHWNLAKLIRKYNIKHYFILLLLYTKYVVKNET</sequence>
<evidence type="ECO:0000313" key="2">
    <source>
        <dbReference type="EMBL" id="ORD93126.1"/>
    </source>
</evidence>
<protein>
    <submittedName>
        <fullName evidence="1">Uncharacterized protein</fullName>
    </submittedName>
</protein>